<feature type="transmembrane region" description="Helical" evidence="1">
    <location>
        <begin position="154"/>
        <end position="175"/>
    </location>
</feature>
<dbReference type="Proteomes" id="UP000563906">
    <property type="component" value="Unassembled WGS sequence"/>
</dbReference>
<evidence type="ECO:0000256" key="1">
    <source>
        <dbReference type="SAM" id="Phobius"/>
    </source>
</evidence>
<dbReference type="EMBL" id="JACGLS010000001">
    <property type="protein sequence ID" value="MBA6155168.1"/>
    <property type="molecule type" value="Genomic_DNA"/>
</dbReference>
<keyword evidence="1" id="KW-1133">Transmembrane helix</keyword>
<name>A0A839AL88_9FLAO</name>
<sequence length="233" mass="26909">MTCISCKTEFNTKFCPNCGEKSEIKKITLKTIFEDAISSITNMDKGFLYNLKTLFLNPKKISTDYILGKRKEILNPISFLILSVSIYLIVEDLLHIPKENTEIHNLPELYIGKIAYAMGKYIHVYLKYFWILSIIPLSISTQLIFRKYNFIEHLAINSFIIAQATIIGIVTFLILRIDLPINPFVYLSILWLVYQVFMTKKDKIETFFMSFAVLVIYILLLIIIGIGIGLIMV</sequence>
<accession>A0A839AL88</accession>
<keyword evidence="1" id="KW-0472">Membrane</keyword>
<dbReference type="AlphaFoldDB" id="A0A839AL88"/>
<keyword evidence="1" id="KW-0812">Transmembrane</keyword>
<comment type="caution">
    <text evidence="2">The sequence shown here is derived from an EMBL/GenBank/DDBJ whole genome shotgun (WGS) entry which is preliminary data.</text>
</comment>
<feature type="transmembrane region" description="Helical" evidence="1">
    <location>
        <begin position="128"/>
        <end position="145"/>
    </location>
</feature>
<feature type="transmembrane region" description="Helical" evidence="1">
    <location>
        <begin position="181"/>
        <end position="199"/>
    </location>
</feature>
<dbReference type="Pfam" id="PF12412">
    <property type="entry name" value="DUF3667"/>
    <property type="match status" value="1"/>
</dbReference>
<dbReference type="InterPro" id="IPR022134">
    <property type="entry name" value="DUF3667"/>
</dbReference>
<proteinExistence type="predicted"/>
<gene>
    <name evidence="2" type="ORF">H3Z83_01335</name>
</gene>
<dbReference type="RefSeq" id="WP_182123681.1">
    <property type="nucleotide sequence ID" value="NZ_JACGLS010000001.1"/>
</dbReference>
<evidence type="ECO:0000313" key="3">
    <source>
        <dbReference type="Proteomes" id="UP000563906"/>
    </source>
</evidence>
<feature type="transmembrane region" description="Helical" evidence="1">
    <location>
        <begin position="73"/>
        <end position="90"/>
    </location>
</feature>
<protein>
    <submittedName>
        <fullName evidence="2">DUF3667 domain-containing protein</fullName>
    </submittedName>
</protein>
<keyword evidence="3" id="KW-1185">Reference proteome</keyword>
<evidence type="ECO:0000313" key="2">
    <source>
        <dbReference type="EMBL" id="MBA6155168.1"/>
    </source>
</evidence>
<feature type="transmembrane region" description="Helical" evidence="1">
    <location>
        <begin position="211"/>
        <end position="232"/>
    </location>
</feature>
<reference evidence="2 3" key="1">
    <citation type="submission" date="2020-07" db="EMBL/GenBank/DDBJ databases">
        <title>Bacterium isolated from marine sediment.</title>
        <authorList>
            <person name="Shang D."/>
            <person name="Du Z.-J."/>
        </authorList>
    </citation>
    <scope>NUCLEOTIDE SEQUENCE [LARGE SCALE GENOMIC DNA]</scope>
    <source>
        <strain evidence="2 3">S7007</strain>
    </source>
</reference>
<organism evidence="2 3">
    <name type="scientific">Tenacibaculum pelagium</name>
    <dbReference type="NCBI Taxonomy" id="2759527"/>
    <lineage>
        <taxon>Bacteria</taxon>
        <taxon>Pseudomonadati</taxon>
        <taxon>Bacteroidota</taxon>
        <taxon>Flavobacteriia</taxon>
        <taxon>Flavobacteriales</taxon>
        <taxon>Flavobacteriaceae</taxon>
        <taxon>Tenacibaculum</taxon>
    </lineage>
</organism>